<protein>
    <submittedName>
        <fullName evidence="1">Uncharacterized protein</fullName>
    </submittedName>
</protein>
<proteinExistence type="predicted"/>
<accession>A0A6J5EKG8</accession>
<dbReference type="EMBL" id="CADIKG010000017">
    <property type="protein sequence ID" value="CAB3765722.1"/>
    <property type="molecule type" value="Genomic_DNA"/>
</dbReference>
<gene>
    <name evidence="1" type="ORF">LMG29660_05343</name>
</gene>
<evidence type="ECO:0000313" key="2">
    <source>
        <dbReference type="Proteomes" id="UP000494135"/>
    </source>
</evidence>
<sequence>METEGQETGHQALHDQVAKRRYLVAQQLFNCPVEDLHNAKCPSRTRCAAAPA</sequence>
<evidence type="ECO:0000313" key="1">
    <source>
        <dbReference type="EMBL" id="CAB3765722.1"/>
    </source>
</evidence>
<dbReference type="Proteomes" id="UP000494135">
    <property type="component" value="Unassembled WGS sequence"/>
</dbReference>
<dbReference type="AlphaFoldDB" id="A0A6J5EKG8"/>
<reference evidence="1 2" key="1">
    <citation type="submission" date="2020-04" db="EMBL/GenBank/DDBJ databases">
        <authorList>
            <person name="De Canck E."/>
        </authorList>
    </citation>
    <scope>NUCLEOTIDE SEQUENCE [LARGE SCALE GENOMIC DNA]</scope>
    <source>
        <strain evidence="1 2">LMG 29660</strain>
    </source>
</reference>
<organism evidence="1 2">
    <name type="scientific">Burkholderia puraquae</name>
    <dbReference type="NCBI Taxonomy" id="1904757"/>
    <lineage>
        <taxon>Bacteria</taxon>
        <taxon>Pseudomonadati</taxon>
        <taxon>Pseudomonadota</taxon>
        <taxon>Betaproteobacteria</taxon>
        <taxon>Burkholderiales</taxon>
        <taxon>Burkholderiaceae</taxon>
        <taxon>Burkholderia</taxon>
        <taxon>Burkholderia cepacia complex</taxon>
    </lineage>
</organism>
<name>A0A6J5EKG8_9BURK</name>